<organism evidence="2 3">
    <name type="scientific">Bifidobacterium platyrrhinorum</name>
    <dbReference type="NCBI Taxonomy" id="2661628"/>
    <lineage>
        <taxon>Bacteria</taxon>
        <taxon>Bacillati</taxon>
        <taxon>Actinomycetota</taxon>
        <taxon>Actinomycetes</taxon>
        <taxon>Bifidobacteriales</taxon>
        <taxon>Bifidobacteriaceae</taxon>
        <taxon>Bifidobacterium</taxon>
    </lineage>
</organism>
<sequence length="128" mass="14642">MARRSSLQPLQSVREKVGARDQYRCCRCGKRYHWAGFSVHHRHLRSHPYPRLHEASNLICLCGDGTAEGGCHEWVHAHPKLAKHYGWIVSGFNDHPETVPVLTRQHGWVLLDDQGGWTRCDPPADTSR</sequence>
<evidence type="ECO:0000313" key="2">
    <source>
        <dbReference type="EMBL" id="NEG55413.1"/>
    </source>
</evidence>
<accession>A0A6L9SUB0</accession>
<gene>
    <name evidence="2" type="ORF">GFD21_06465</name>
</gene>
<protein>
    <recommendedName>
        <fullName evidence="1">C2H2-type domain-containing protein</fullName>
    </recommendedName>
</protein>
<dbReference type="InterPro" id="IPR013087">
    <property type="entry name" value="Znf_C2H2_type"/>
</dbReference>
<comment type="caution">
    <text evidence="2">The sequence shown here is derived from an EMBL/GenBank/DDBJ whole genome shotgun (WGS) entry which is preliminary data.</text>
</comment>
<dbReference type="EMBL" id="WHZV01000005">
    <property type="protein sequence ID" value="NEG55413.1"/>
    <property type="molecule type" value="Genomic_DNA"/>
</dbReference>
<evidence type="ECO:0000313" key="3">
    <source>
        <dbReference type="Proteomes" id="UP000483293"/>
    </source>
</evidence>
<dbReference type="Gene3D" id="1.10.30.50">
    <property type="match status" value="1"/>
</dbReference>
<feature type="domain" description="C2H2-type" evidence="1">
    <location>
        <begin position="25"/>
        <end position="47"/>
    </location>
</feature>
<dbReference type="AlphaFoldDB" id="A0A6L9SUB0"/>
<dbReference type="Proteomes" id="UP000483293">
    <property type="component" value="Unassembled WGS sequence"/>
</dbReference>
<evidence type="ECO:0000259" key="1">
    <source>
        <dbReference type="PROSITE" id="PS00028"/>
    </source>
</evidence>
<dbReference type="PROSITE" id="PS00028">
    <property type="entry name" value="ZINC_FINGER_C2H2_1"/>
    <property type="match status" value="1"/>
</dbReference>
<proteinExistence type="predicted"/>
<name>A0A6L9SUB0_9BIFI</name>
<keyword evidence="3" id="KW-1185">Reference proteome</keyword>
<reference evidence="2 3" key="1">
    <citation type="submission" date="2019-10" db="EMBL/GenBank/DDBJ databases">
        <title>Bifidobacterium from non-human primates.</title>
        <authorList>
            <person name="Modesto M."/>
        </authorList>
    </citation>
    <scope>NUCLEOTIDE SEQUENCE [LARGE SCALE GENOMIC DNA]</scope>
    <source>
        <strain evidence="2 3">SMA15</strain>
    </source>
</reference>